<gene>
    <name evidence="4" type="primary">plsC_2</name>
    <name evidence="4" type="ORF">HRbin17_02833</name>
</gene>
<proteinExistence type="predicted"/>
<feature type="domain" description="Phospholipid/glycerol acyltransferase" evidence="3">
    <location>
        <begin position="40"/>
        <end position="152"/>
    </location>
</feature>
<name>A0A2H5XGI4_9BACT</name>
<reference evidence="5" key="1">
    <citation type="submission" date="2017-09" db="EMBL/GenBank/DDBJ databases">
        <title>Metaegenomics of thermophilic ammonia-oxidizing enrichment culture.</title>
        <authorList>
            <person name="Kato S."/>
            <person name="Suzuki K."/>
        </authorList>
    </citation>
    <scope>NUCLEOTIDE SEQUENCE [LARGE SCALE GENOMIC DNA]</scope>
</reference>
<dbReference type="PANTHER" id="PTHR10434">
    <property type="entry name" value="1-ACYL-SN-GLYCEROL-3-PHOSPHATE ACYLTRANSFERASE"/>
    <property type="match status" value="1"/>
</dbReference>
<evidence type="ECO:0000313" key="4">
    <source>
        <dbReference type="EMBL" id="GBD00293.1"/>
    </source>
</evidence>
<protein>
    <submittedName>
        <fullName evidence="4">1-acyl-sn-glycerol-3-phosphate acyltransferase</fullName>
        <ecNumber evidence="4">2.3.1.-</ecNumber>
    </submittedName>
</protein>
<dbReference type="Proteomes" id="UP000236173">
    <property type="component" value="Unassembled WGS sequence"/>
</dbReference>
<dbReference type="SMART" id="SM00563">
    <property type="entry name" value="PlsC"/>
    <property type="match status" value="1"/>
</dbReference>
<dbReference type="CDD" id="cd07989">
    <property type="entry name" value="LPLAT_AGPAT-like"/>
    <property type="match status" value="1"/>
</dbReference>
<accession>A0A2H5XGI4</accession>
<dbReference type="Pfam" id="PF01553">
    <property type="entry name" value="Acyltransferase"/>
    <property type="match status" value="1"/>
</dbReference>
<dbReference type="EMBL" id="BEHT01000075">
    <property type="protein sequence ID" value="GBD00293.1"/>
    <property type="molecule type" value="Genomic_DNA"/>
</dbReference>
<evidence type="ECO:0000259" key="3">
    <source>
        <dbReference type="SMART" id="SM00563"/>
    </source>
</evidence>
<evidence type="ECO:0000313" key="5">
    <source>
        <dbReference type="Proteomes" id="UP000236173"/>
    </source>
</evidence>
<evidence type="ECO:0000256" key="1">
    <source>
        <dbReference type="ARBA" id="ARBA00022679"/>
    </source>
</evidence>
<dbReference type="GO" id="GO:0006654">
    <property type="term" value="P:phosphatidic acid biosynthetic process"/>
    <property type="evidence" value="ECO:0007669"/>
    <property type="project" value="TreeGrafter"/>
</dbReference>
<dbReference type="GO" id="GO:0003841">
    <property type="term" value="F:1-acylglycerol-3-phosphate O-acyltransferase activity"/>
    <property type="evidence" value="ECO:0007669"/>
    <property type="project" value="TreeGrafter"/>
</dbReference>
<evidence type="ECO:0000256" key="2">
    <source>
        <dbReference type="ARBA" id="ARBA00023315"/>
    </source>
</evidence>
<dbReference type="InterPro" id="IPR002123">
    <property type="entry name" value="Plipid/glycerol_acylTrfase"/>
</dbReference>
<dbReference type="EC" id="2.3.1.-" evidence="4"/>
<keyword evidence="2 4" id="KW-0012">Acyltransferase</keyword>
<sequence length="215" mass="23623">MTAGKRRVYRALQPLAYALAWLLFRPKVAGCDNIPAQGGVLVVANHPSYLDPVLLAIVAPRPFSFVAKRPLFSLPIVRTFLWLTACVPVEQDAPDRRALRLSVQKLRAGDALVIFPEGTRSDHGNLRPFQLGPALIALEAQVPIVPCGLAGFHDAWPMNAPLPSPAPVAIMFGEPFQPPANLAAPTREVARLLTEQMHHAVAQLMEQAERWLKKR</sequence>
<comment type="caution">
    <text evidence="4">The sequence shown here is derived from an EMBL/GenBank/DDBJ whole genome shotgun (WGS) entry which is preliminary data.</text>
</comment>
<dbReference type="PANTHER" id="PTHR10434:SF11">
    <property type="entry name" value="1-ACYL-SN-GLYCEROL-3-PHOSPHATE ACYLTRANSFERASE"/>
    <property type="match status" value="1"/>
</dbReference>
<dbReference type="SUPFAM" id="SSF69593">
    <property type="entry name" value="Glycerol-3-phosphate (1)-acyltransferase"/>
    <property type="match status" value="1"/>
</dbReference>
<organism evidence="4 5">
    <name type="scientific">Candidatus Fervidibacter japonicus</name>
    <dbReference type="NCBI Taxonomy" id="2035412"/>
    <lineage>
        <taxon>Bacteria</taxon>
        <taxon>Candidatus Fervidibacterota</taxon>
        <taxon>Candidatus Fervidibacter</taxon>
    </lineage>
</organism>
<dbReference type="AlphaFoldDB" id="A0A2H5XGI4"/>
<keyword evidence="1 4" id="KW-0808">Transferase</keyword>